<keyword evidence="1" id="KW-0812">Transmembrane</keyword>
<feature type="transmembrane region" description="Helical" evidence="1">
    <location>
        <begin position="7"/>
        <end position="29"/>
    </location>
</feature>
<protein>
    <submittedName>
        <fullName evidence="2">Uncharacterized protein</fullName>
    </submittedName>
</protein>
<comment type="caution">
    <text evidence="2">The sequence shown here is derived from an EMBL/GenBank/DDBJ whole genome shotgun (WGS) entry which is preliminary data.</text>
</comment>
<sequence length="353" mass="40383">MAKLESYINNILLNIMLYFTIIILASIWVPSYGQRIRLFQYRQEDSETNCTHGLISDVDTVVFKAEVDLSGLNNMRYVYFQLKSKSDSHFTTFKSIVINGSVAEKYSWEIIRPQVAQITIKDKAKTEYSFASIRGIVVTSDFKEVISDQQIFPEIRESTDIKISLLTNGVETPIQNNVCDIRVTEANIVIIFECQSQTVPCLIEISATDLMTPLLGKGYVLHTSKMPELNITIKYATCTFHGKINEINCRIKHDDILETIVTKKEFNTYTVHILYGAAITISVIFNIGFLIPLLWKSNRLRFLKVLCCIKSKKEYSFSGNNFIKVTQVKEFSDKTKKLLNNIDLAKGKQNIFF</sequence>
<dbReference type="AlphaFoldDB" id="A0AAV2HCL9"/>
<gene>
    <name evidence="2" type="ORF">GSLYS_00005258001</name>
</gene>
<keyword evidence="3" id="KW-1185">Reference proteome</keyword>
<feature type="transmembrane region" description="Helical" evidence="1">
    <location>
        <begin position="273"/>
        <end position="295"/>
    </location>
</feature>
<accession>A0AAV2HCL9</accession>
<keyword evidence="1" id="KW-0472">Membrane</keyword>
<name>A0AAV2HCL9_LYMST</name>
<keyword evidence="1" id="KW-1133">Transmembrane helix</keyword>
<evidence type="ECO:0000256" key="1">
    <source>
        <dbReference type="SAM" id="Phobius"/>
    </source>
</evidence>
<dbReference type="Proteomes" id="UP001497497">
    <property type="component" value="Unassembled WGS sequence"/>
</dbReference>
<dbReference type="EMBL" id="CAXITT010000082">
    <property type="protein sequence ID" value="CAL1531163.1"/>
    <property type="molecule type" value="Genomic_DNA"/>
</dbReference>
<organism evidence="2 3">
    <name type="scientific">Lymnaea stagnalis</name>
    <name type="common">Great pond snail</name>
    <name type="synonym">Helix stagnalis</name>
    <dbReference type="NCBI Taxonomy" id="6523"/>
    <lineage>
        <taxon>Eukaryota</taxon>
        <taxon>Metazoa</taxon>
        <taxon>Spiralia</taxon>
        <taxon>Lophotrochozoa</taxon>
        <taxon>Mollusca</taxon>
        <taxon>Gastropoda</taxon>
        <taxon>Heterobranchia</taxon>
        <taxon>Euthyneura</taxon>
        <taxon>Panpulmonata</taxon>
        <taxon>Hygrophila</taxon>
        <taxon>Lymnaeoidea</taxon>
        <taxon>Lymnaeidae</taxon>
        <taxon>Lymnaea</taxon>
    </lineage>
</organism>
<reference evidence="2 3" key="1">
    <citation type="submission" date="2024-04" db="EMBL/GenBank/DDBJ databases">
        <authorList>
            <consortium name="Genoscope - CEA"/>
            <person name="William W."/>
        </authorList>
    </citation>
    <scope>NUCLEOTIDE SEQUENCE [LARGE SCALE GENOMIC DNA]</scope>
</reference>
<evidence type="ECO:0000313" key="3">
    <source>
        <dbReference type="Proteomes" id="UP001497497"/>
    </source>
</evidence>
<proteinExistence type="predicted"/>
<evidence type="ECO:0000313" key="2">
    <source>
        <dbReference type="EMBL" id="CAL1531163.1"/>
    </source>
</evidence>